<dbReference type="EMBL" id="QXQA01000030">
    <property type="protein sequence ID" value="RIX45862.1"/>
    <property type="molecule type" value="Genomic_DNA"/>
</dbReference>
<dbReference type="InterPro" id="IPR012854">
    <property type="entry name" value="Cu_amine_oxidase-like_N"/>
</dbReference>
<comment type="caution">
    <text evidence="4">The sequence shown here is derived from an EMBL/GenBank/DDBJ whole genome shotgun (WGS) entry which is preliminary data.</text>
</comment>
<evidence type="ECO:0000256" key="2">
    <source>
        <dbReference type="SAM" id="SignalP"/>
    </source>
</evidence>
<feature type="domain" description="Copper amine oxidase-like N-terminal" evidence="3">
    <location>
        <begin position="61"/>
        <end position="183"/>
    </location>
</feature>
<evidence type="ECO:0000259" key="3">
    <source>
        <dbReference type="Pfam" id="PF07833"/>
    </source>
</evidence>
<dbReference type="SUPFAM" id="SSF55383">
    <property type="entry name" value="Copper amine oxidase, domain N"/>
    <property type="match status" value="2"/>
</dbReference>
<proteinExistence type="predicted"/>
<sequence length="320" mass="34546">MEFIMRKSRIVWIGLLLIAMLVTAPLNAFAADKPNSTVVNIKTQNVKLNFDGQELKLPEGQYAFIYQGRTYVPIRYISYALLKQVGWDAAENKVTVSEPTEEELAELKKQLQLVVSGNTKPKDPATIPFKPKAAKLVFDGKEKKLPAGQSLYIYKGSIYVPVRFLSESVGTEINWDPETRTVKGESAAYREEQGGDSKTPDGEAENGKPGAGGGGAPAAKPTYEEITASAEAAMTSLKASCQATLMSLALSYSGADDAGKATIKAQAIQEIDRCTASFNGILADTSAKLTANDYSTAIIEEYRAAFQAELDAGRQLAENL</sequence>
<dbReference type="Pfam" id="PF07833">
    <property type="entry name" value="Cu_amine_oxidN1"/>
    <property type="match status" value="1"/>
</dbReference>
<organism evidence="4 5">
    <name type="scientific">Paenibacillus nanensis</name>
    <dbReference type="NCBI Taxonomy" id="393251"/>
    <lineage>
        <taxon>Bacteria</taxon>
        <taxon>Bacillati</taxon>
        <taxon>Bacillota</taxon>
        <taxon>Bacilli</taxon>
        <taxon>Bacillales</taxon>
        <taxon>Paenibacillaceae</taxon>
        <taxon>Paenibacillus</taxon>
    </lineage>
</organism>
<feature type="chain" id="PRO_5017340481" evidence="2">
    <location>
        <begin position="31"/>
        <end position="320"/>
    </location>
</feature>
<evidence type="ECO:0000313" key="4">
    <source>
        <dbReference type="EMBL" id="RIX45862.1"/>
    </source>
</evidence>
<dbReference type="Proteomes" id="UP000266482">
    <property type="component" value="Unassembled WGS sequence"/>
</dbReference>
<dbReference type="AlphaFoldDB" id="A0A3A1URV9"/>
<evidence type="ECO:0000256" key="1">
    <source>
        <dbReference type="SAM" id="MobiDB-lite"/>
    </source>
</evidence>
<keyword evidence="2" id="KW-0732">Signal</keyword>
<dbReference type="InterPro" id="IPR036582">
    <property type="entry name" value="Mao_N_sf"/>
</dbReference>
<feature type="signal peptide" evidence="2">
    <location>
        <begin position="1"/>
        <end position="30"/>
    </location>
</feature>
<feature type="compositionally biased region" description="Basic and acidic residues" evidence="1">
    <location>
        <begin position="184"/>
        <end position="201"/>
    </location>
</feature>
<keyword evidence="5" id="KW-1185">Reference proteome</keyword>
<gene>
    <name evidence="4" type="ORF">D3P08_26645</name>
</gene>
<dbReference type="Gene3D" id="3.30.457.10">
    <property type="entry name" value="Copper amine oxidase-like, N-terminal domain"/>
    <property type="match status" value="1"/>
</dbReference>
<reference evidence="4 5" key="1">
    <citation type="submission" date="2018-09" db="EMBL/GenBank/DDBJ databases">
        <title>Paenibacillus aracenensis nov. sp. isolated from a cave in southern Spain.</title>
        <authorList>
            <person name="Jurado V."/>
            <person name="Gutierrez-Patricio S."/>
            <person name="Gonzalez-Pimentel J.L."/>
            <person name="Miller A.Z."/>
            <person name="Laiz L."/>
            <person name="Saiz-Jimenez C."/>
        </authorList>
    </citation>
    <scope>NUCLEOTIDE SEQUENCE [LARGE SCALE GENOMIC DNA]</scope>
    <source>
        <strain evidence="4 5">DSM 22867</strain>
    </source>
</reference>
<feature type="region of interest" description="Disordered" evidence="1">
    <location>
        <begin position="184"/>
        <end position="220"/>
    </location>
</feature>
<dbReference type="OrthoDB" id="574706at2"/>
<evidence type="ECO:0000313" key="5">
    <source>
        <dbReference type="Proteomes" id="UP000266482"/>
    </source>
</evidence>
<protein>
    <submittedName>
        <fullName evidence="4">Copper amine oxidase N-terminal domain-containing protein</fullName>
    </submittedName>
</protein>
<accession>A0A3A1URV9</accession>
<name>A0A3A1URV9_9BACL</name>